<name>E6X1R0_NITSE</name>
<evidence type="ECO:0000313" key="2">
    <source>
        <dbReference type="Proteomes" id="UP000008633"/>
    </source>
</evidence>
<keyword evidence="2" id="KW-1185">Reference proteome</keyword>
<evidence type="ECO:0000313" key="1">
    <source>
        <dbReference type="EMBL" id="ADV47051.1"/>
    </source>
</evidence>
<reference evidence="2" key="2">
    <citation type="submission" date="2011-01" db="EMBL/GenBank/DDBJ databases">
        <title>The complete genome of Nitratifractor salsuginis DSM 16511.</title>
        <authorList>
            <consortium name="US DOE Joint Genome Institute (JGI-PGF)"/>
            <person name="Lucas S."/>
            <person name="Copeland A."/>
            <person name="Lapidus A."/>
            <person name="Bruce D."/>
            <person name="Goodwin L."/>
            <person name="Pitluck S."/>
            <person name="Kyrpides N."/>
            <person name="Mavromatis K."/>
            <person name="Ivanova N."/>
            <person name="Mikhailova N."/>
            <person name="Zeytun A."/>
            <person name="Detter J.C."/>
            <person name="Tapia R."/>
            <person name="Han C."/>
            <person name="Land M."/>
            <person name="Hauser L."/>
            <person name="Markowitz V."/>
            <person name="Cheng J.-F."/>
            <person name="Hugenholtz P."/>
            <person name="Woyke T."/>
            <person name="Wu D."/>
            <person name="Tindall B."/>
            <person name="Schuetze A."/>
            <person name="Brambilla E."/>
            <person name="Klenk H.-P."/>
            <person name="Eisen J.A."/>
        </authorList>
    </citation>
    <scope>NUCLEOTIDE SEQUENCE [LARGE SCALE GENOMIC DNA]</scope>
    <source>
        <strain evidence="2">DSM 16511 / JCM 12458 / E9I37-1</strain>
    </source>
</reference>
<dbReference type="Proteomes" id="UP000008633">
    <property type="component" value="Chromosome"/>
</dbReference>
<proteinExistence type="predicted"/>
<dbReference type="STRING" id="749222.Nitsa_1806"/>
<dbReference type="HOGENOM" id="CLU_1641956_0_0_7"/>
<gene>
    <name evidence="1" type="ordered locus">Nitsa_1806</name>
</gene>
<sequence>MKKYVLSFALLTAITIGTPLYKSADGLVSSVIRTFHKCGFSEHSKLLRSQGRAIDIQLDRWARYHIYLGSNMEPGTITIDHYRVFDMVPADRVANQVTMFILAIQHKKKCNWMVRDQISSKIKNAILKAKKAGTSSLKIGDIILTILVNDGMVETSISRTE</sequence>
<accession>E6X1R0</accession>
<dbReference type="KEGG" id="nsa:Nitsa_1806"/>
<dbReference type="AlphaFoldDB" id="E6X1R0"/>
<dbReference type="RefSeq" id="WP_013554736.1">
    <property type="nucleotide sequence ID" value="NC_014935.1"/>
</dbReference>
<reference evidence="1 2" key="1">
    <citation type="journal article" date="2011" name="Stand. Genomic Sci.">
        <title>Complete genome sequence of Nitratifractor salsuginis type strain (E9I37-1).</title>
        <authorList>
            <person name="Anderson I."/>
            <person name="Sikorski J."/>
            <person name="Zeytun A."/>
            <person name="Nolan M."/>
            <person name="Lapidus A."/>
            <person name="Lucas S."/>
            <person name="Hammon N."/>
            <person name="Deshpande S."/>
            <person name="Cheng J.F."/>
            <person name="Tapia R."/>
            <person name="Han C."/>
            <person name="Goodwin L."/>
            <person name="Pitluck S."/>
            <person name="Liolios K."/>
            <person name="Pagani I."/>
            <person name="Ivanova N."/>
            <person name="Huntemann M."/>
            <person name="Mavromatis K."/>
            <person name="Ovchinikova G."/>
            <person name="Pati A."/>
            <person name="Chen A."/>
            <person name="Palaniappan K."/>
            <person name="Land M."/>
            <person name="Hauser L."/>
            <person name="Brambilla E.M."/>
            <person name="Ngatchou-Djao O.D."/>
            <person name="Rohde M."/>
            <person name="Tindall B.J."/>
            <person name="Goker M."/>
            <person name="Detter J.C."/>
            <person name="Woyke T."/>
            <person name="Bristow J."/>
            <person name="Eisen J.A."/>
            <person name="Markowitz V."/>
            <person name="Hugenholtz P."/>
            <person name="Klenk H.P."/>
            <person name="Kyrpides N.C."/>
        </authorList>
    </citation>
    <scope>NUCLEOTIDE SEQUENCE [LARGE SCALE GENOMIC DNA]</scope>
    <source>
        <strain evidence="2">DSM 16511 / JCM 12458 / E9I37-1</strain>
    </source>
</reference>
<protein>
    <submittedName>
        <fullName evidence="1">Uncharacterized protein</fullName>
    </submittedName>
</protein>
<dbReference type="EMBL" id="CP002452">
    <property type="protein sequence ID" value="ADV47051.1"/>
    <property type="molecule type" value="Genomic_DNA"/>
</dbReference>
<organism evidence="1 2">
    <name type="scientific">Nitratifractor salsuginis (strain DSM 16511 / JCM 12458 / E9I37-1)</name>
    <dbReference type="NCBI Taxonomy" id="749222"/>
    <lineage>
        <taxon>Bacteria</taxon>
        <taxon>Pseudomonadati</taxon>
        <taxon>Campylobacterota</taxon>
        <taxon>Epsilonproteobacteria</taxon>
        <taxon>Campylobacterales</taxon>
        <taxon>Sulfurovaceae</taxon>
        <taxon>Nitratifractor</taxon>
    </lineage>
</organism>